<dbReference type="Pfam" id="PF00271">
    <property type="entry name" value="Helicase_C"/>
    <property type="match status" value="1"/>
</dbReference>
<comment type="caution">
    <text evidence="11">The sequence shown here is derived from an EMBL/GenBank/DDBJ whole genome shotgun (WGS) entry which is preliminary data.</text>
</comment>
<feature type="signal peptide" evidence="8">
    <location>
        <begin position="1"/>
        <end position="18"/>
    </location>
</feature>
<keyword evidence="4 6" id="KW-0067">ATP-binding</keyword>
<evidence type="ECO:0000256" key="6">
    <source>
        <dbReference type="RuleBase" id="RU365068"/>
    </source>
</evidence>
<organism evidence="11 12">
    <name type="scientific">Diacronema lutheri</name>
    <name type="common">Unicellular marine alga</name>
    <name type="synonym">Monochrysis lutheri</name>
    <dbReference type="NCBI Taxonomy" id="2081491"/>
    <lineage>
        <taxon>Eukaryota</taxon>
        <taxon>Haptista</taxon>
        <taxon>Haptophyta</taxon>
        <taxon>Pavlovophyceae</taxon>
        <taxon>Pavlovales</taxon>
        <taxon>Pavlovaceae</taxon>
        <taxon>Diacronema</taxon>
    </lineage>
</organism>
<feature type="domain" description="Helicase ATP-binding" evidence="9">
    <location>
        <begin position="86"/>
        <end position="270"/>
    </location>
</feature>
<comment type="function">
    <text evidence="6">RNA helicase.</text>
</comment>
<dbReference type="GO" id="GO:0005524">
    <property type="term" value="F:ATP binding"/>
    <property type="evidence" value="ECO:0007669"/>
    <property type="project" value="UniProtKB-UniRule"/>
</dbReference>
<dbReference type="SMART" id="SM00490">
    <property type="entry name" value="HELICc"/>
    <property type="match status" value="1"/>
</dbReference>
<keyword evidence="1 6" id="KW-0547">Nucleotide-binding</keyword>
<comment type="catalytic activity">
    <reaction evidence="6">
        <text>ATP + H2O = ADP + phosphate + H(+)</text>
        <dbReference type="Rhea" id="RHEA:13065"/>
        <dbReference type="ChEBI" id="CHEBI:15377"/>
        <dbReference type="ChEBI" id="CHEBI:15378"/>
        <dbReference type="ChEBI" id="CHEBI:30616"/>
        <dbReference type="ChEBI" id="CHEBI:43474"/>
        <dbReference type="ChEBI" id="CHEBI:456216"/>
        <dbReference type="EC" id="3.6.4.13"/>
    </reaction>
</comment>
<feature type="domain" description="Helicase C-terminal" evidence="10">
    <location>
        <begin position="287"/>
        <end position="454"/>
    </location>
</feature>
<evidence type="ECO:0000313" key="11">
    <source>
        <dbReference type="EMBL" id="KAG8462456.1"/>
    </source>
</evidence>
<proteinExistence type="inferred from homology"/>
<dbReference type="InterPro" id="IPR027417">
    <property type="entry name" value="P-loop_NTPase"/>
</dbReference>
<accession>A0A8J6C904</accession>
<dbReference type="CDD" id="cd00268">
    <property type="entry name" value="DEADc"/>
    <property type="match status" value="1"/>
</dbReference>
<evidence type="ECO:0000256" key="3">
    <source>
        <dbReference type="ARBA" id="ARBA00022806"/>
    </source>
</evidence>
<keyword evidence="12" id="KW-1185">Reference proteome</keyword>
<evidence type="ECO:0000256" key="4">
    <source>
        <dbReference type="ARBA" id="ARBA00022840"/>
    </source>
</evidence>
<evidence type="ECO:0000256" key="7">
    <source>
        <dbReference type="SAM" id="MobiDB-lite"/>
    </source>
</evidence>
<feature type="region of interest" description="Disordered" evidence="7">
    <location>
        <begin position="446"/>
        <end position="473"/>
    </location>
</feature>
<evidence type="ECO:0000256" key="5">
    <source>
        <dbReference type="ARBA" id="ARBA00022884"/>
    </source>
</evidence>
<dbReference type="Proteomes" id="UP000751190">
    <property type="component" value="Unassembled WGS sequence"/>
</dbReference>
<keyword evidence="8" id="KW-0732">Signal</keyword>
<comment type="domain">
    <text evidence="6">The Q motif is unique to and characteristic of the DEAD box family of RNA helicases and controls ATP binding and hydrolysis.</text>
</comment>
<dbReference type="PROSITE" id="PS51194">
    <property type="entry name" value="HELICASE_CTER"/>
    <property type="match status" value="1"/>
</dbReference>
<gene>
    <name evidence="11" type="ORF">KFE25_010281</name>
</gene>
<evidence type="ECO:0000259" key="10">
    <source>
        <dbReference type="PROSITE" id="PS51194"/>
    </source>
</evidence>
<protein>
    <recommendedName>
        <fullName evidence="6">ATP-dependent RNA helicase</fullName>
        <ecNumber evidence="6">3.6.4.13</ecNumber>
    </recommendedName>
</protein>
<dbReference type="SUPFAM" id="SSF52540">
    <property type="entry name" value="P-loop containing nucleoside triphosphate hydrolases"/>
    <property type="match status" value="2"/>
</dbReference>
<dbReference type="PROSITE" id="PS51192">
    <property type="entry name" value="HELICASE_ATP_BIND_1"/>
    <property type="match status" value="1"/>
</dbReference>
<dbReference type="GO" id="GO:0003724">
    <property type="term" value="F:RNA helicase activity"/>
    <property type="evidence" value="ECO:0007669"/>
    <property type="project" value="UniProtKB-EC"/>
</dbReference>
<name>A0A8J6C904_DIALT</name>
<evidence type="ECO:0000256" key="8">
    <source>
        <dbReference type="SAM" id="SignalP"/>
    </source>
</evidence>
<dbReference type="GO" id="GO:0016787">
    <property type="term" value="F:hydrolase activity"/>
    <property type="evidence" value="ECO:0007669"/>
    <property type="project" value="UniProtKB-KW"/>
</dbReference>
<dbReference type="SMART" id="SM00487">
    <property type="entry name" value="DEXDc"/>
    <property type="match status" value="1"/>
</dbReference>
<keyword evidence="3 6" id="KW-0347">Helicase</keyword>
<dbReference type="CDD" id="cd18787">
    <property type="entry name" value="SF2_C_DEAD"/>
    <property type="match status" value="1"/>
</dbReference>
<evidence type="ECO:0000313" key="12">
    <source>
        <dbReference type="Proteomes" id="UP000751190"/>
    </source>
</evidence>
<comment type="similarity">
    <text evidence="6">Belongs to the DEAD box helicase family.</text>
</comment>
<reference evidence="11" key="1">
    <citation type="submission" date="2021-05" db="EMBL/GenBank/DDBJ databases">
        <title>The genome of the haptophyte Pavlova lutheri (Diacronema luteri, Pavlovales) - a model for lipid biosynthesis in eukaryotic algae.</title>
        <authorList>
            <person name="Hulatt C.J."/>
            <person name="Posewitz M.C."/>
        </authorList>
    </citation>
    <scope>NUCLEOTIDE SEQUENCE</scope>
    <source>
        <strain evidence="11">NIVA-4/92</strain>
    </source>
</reference>
<dbReference type="InterPro" id="IPR044742">
    <property type="entry name" value="DEAD/DEAH_RhlB"/>
</dbReference>
<dbReference type="PANTHER" id="PTHR24031">
    <property type="entry name" value="RNA HELICASE"/>
    <property type="match status" value="1"/>
</dbReference>
<dbReference type="GO" id="GO:0003723">
    <property type="term" value="F:RNA binding"/>
    <property type="evidence" value="ECO:0007669"/>
    <property type="project" value="UniProtKB-UniRule"/>
</dbReference>
<evidence type="ECO:0000256" key="2">
    <source>
        <dbReference type="ARBA" id="ARBA00022801"/>
    </source>
</evidence>
<dbReference type="InterPro" id="IPR014001">
    <property type="entry name" value="Helicase_ATP-bd"/>
</dbReference>
<dbReference type="InterPro" id="IPR011545">
    <property type="entry name" value="DEAD/DEAH_box_helicase_dom"/>
</dbReference>
<dbReference type="OrthoDB" id="193716at2759"/>
<dbReference type="OMA" id="AYKVMLF"/>
<dbReference type="InterPro" id="IPR001650">
    <property type="entry name" value="Helicase_C-like"/>
</dbReference>
<dbReference type="Pfam" id="PF00270">
    <property type="entry name" value="DEAD"/>
    <property type="match status" value="1"/>
</dbReference>
<feature type="chain" id="PRO_5035229611" description="ATP-dependent RNA helicase" evidence="8">
    <location>
        <begin position="19"/>
        <end position="633"/>
    </location>
</feature>
<evidence type="ECO:0000256" key="1">
    <source>
        <dbReference type="ARBA" id="ARBA00022741"/>
    </source>
</evidence>
<sequence>MRAAHALLLGLAPTHASALRAAAARARVPIRRLLVGGAKPATVASATAPAASPLRFDALPLLPGTQAALAREFGYEMCSPVQQAAIPLGLAGYDLLARAQTGTGKTLAFLIPAVERIGRAREAPRAGHASVLILAPTRELAQQTAREAERLCAHLVPAVRVQAMIGGSPVERERTQLRRAGLGDVLVATPGRIADHLRTTPGFPALLGSVHTFVLDEVDQLLDGGFRVAVSRIVSALPAATERQTLLFSATLSDEIRAVARQAMRAGDATRIVDCVGAGAQDATAALLEQRYAFCAQQAELLPTLWRVVRGAQAKEMGKIIVFCPTARLTQLAARLAERTGACSTVIEIHSRKSQTARDKASAAFRDARSAVLFTSDVSARGVDYPDVALVVQLGCPATREQYVHRTGRSARAGKDGSGLLLLCEFERPFLNELRGLDITPLSERDRFWDGGAQPREASTDRPRTPSPPLMRDDPELEALGILAYQSWLGFYRGLAKTLHWSDEELVRAANGFARSIGFDEPPALEARVLSKMGLKGTPAARLDRLDRPAARLDPLDRAAARLDRLDRPAARLDPLDRPAARLDRLDRPAARLDPLDRPAARLDRLDRHLRARAPPARRPRGAARRVDALISA</sequence>
<evidence type="ECO:0000259" key="9">
    <source>
        <dbReference type="PROSITE" id="PS51192"/>
    </source>
</evidence>
<keyword evidence="2 6" id="KW-0378">Hydrolase</keyword>
<dbReference type="AlphaFoldDB" id="A0A8J6C904"/>
<keyword evidence="5 6" id="KW-0694">RNA-binding</keyword>
<dbReference type="EC" id="3.6.4.13" evidence="6"/>
<dbReference type="Gene3D" id="3.40.50.300">
    <property type="entry name" value="P-loop containing nucleotide triphosphate hydrolases"/>
    <property type="match status" value="2"/>
</dbReference>
<dbReference type="EMBL" id="JAGTXO010000020">
    <property type="protein sequence ID" value="KAG8462456.1"/>
    <property type="molecule type" value="Genomic_DNA"/>
</dbReference>